<keyword evidence="2" id="KW-1133">Transmembrane helix</keyword>
<keyword evidence="2" id="KW-0812">Transmembrane</keyword>
<dbReference type="Proteomes" id="UP000589626">
    <property type="component" value="Unassembled WGS sequence"/>
</dbReference>
<dbReference type="SUPFAM" id="SSF53850">
    <property type="entry name" value="Periplasmic binding protein-like II"/>
    <property type="match status" value="1"/>
</dbReference>
<name>A0A7W4VV61_9ACTN</name>
<feature type="region of interest" description="Disordered" evidence="1">
    <location>
        <begin position="28"/>
        <end position="61"/>
    </location>
</feature>
<gene>
    <name evidence="4" type="ORF">FHU40_001723</name>
</gene>
<feature type="chain" id="PRO_5030764187" description="PBP domain-containing protein" evidence="3">
    <location>
        <begin position="26"/>
        <end position="873"/>
    </location>
</feature>
<dbReference type="EMBL" id="JACHWR010000001">
    <property type="protein sequence ID" value="MBB3041922.1"/>
    <property type="molecule type" value="Genomic_DNA"/>
</dbReference>
<dbReference type="Gene3D" id="3.40.190.10">
    <property type="entry name" value="Periplasmic binding protein-like II"/>
    <property type="match status" value="2"/>
</dbReference>
<evidence type="ECO:0000313" key="4">
    <source>
        <dbReference type="EMBL" id="MBB3041922.1"/>
    </source>
</evidence>
<keyword evidence="3" id="KW-0732">Signal</keyword>
<comment type="caution">
    <text evidence="4">The sequence shown here is derived from an EMBL/GenBank/DDBJ whole genome shotgun (WGS) entry which is preliminary data.</text>
</comment>
<feature type="compositionally biased region" description="Low complexity" evidence="1">
    <location>
        <begin position="811"/>
        <end position="827"/>
    </location>
</feature>
<proteinExistence type="predicted"/>
<feature type="transmembrane region" description="Helical" evidence="2">
    <location>
        <begin position="844"/>
        <end position="866"/>
    </location>
</feature>
<feature type="compositionally biased region" description="Gly residues" evidence="1">
    <location>
        <begin position="786"/>
        <end position="798"/>
    </location>
</feature>
<organism evidence="4 5">
    <name type="scientific">Nocardioides soli</name>
    <dbReference type="NCBI Taxonomy" id="1036020"/>
    <lineage>
        <taxon>Bacteria</taxon>
        <taxon>Bacillati</taxon>
        <taxon>Actinomycetota</taxon>
        <taxon>Actinomycetes</taxon>
        <taxon>Propionibacteriales</taxon>
        <taxon>Nocardioidaceae</taxon>
        <taxon>Nocardioides</taxon>
    </lineage>
</organism>
<keyword evidence="5" id="KW-1185">Reference proteome</keyword>
<feature type="region of interest" description="Disordered" evidence="1">
    <location>
        <begin position="728"/>
        <end position="747"/>
    </location>
</feature>
<evidence type="ECO:0000313" key="5">
    <source>
        <dbReference type="Proteomes" id="UP000589626"/>
    </source>
</evidence>
<keyword evidence="2" id="KW-0472">Membrane</keyword>
<evidence type="ECO:0008006" key="6">
    <source>
        <dbReference type="Google" id="ProtNLM"/>
    </source>
</evidence>
<evidence type="ECO:0000256" key="3">
    <source>
        <dbReference type="SAM" id="SignalP"/>
    </source>
</evidence>
<evidence type="ECO:0000256" key="2">
    <source>
        <dbReference type="SAM" id="Phobius"/>
    </source>
</evidence>
<feature type="signal peptide" evidence="3">
    <location>
        <begin position="1"/>
        <end position="25"/>
    </location>
</feature>
<feature type="region of interest" description="Disordered" evidence="1">
    <location>
        <begin position="766"/>
        <end position="827"/>
    </location>
</feature>
<dbReference type="AlphaFoldDB" id="A0A7W4VV61"/>
<sequence length="873" mass="91833">MTARRRLVLVALLLAALIAPLPAAAQPAPTTAERGAQKSTQKPAADEGWEETKDVQRSVVDADGSTRAYPFSDAFKMTVRADHTQNLRGRERVLISWSGAQPSAGRSGNPYGPGGLAQEYPVVVLQCRGTGAEVTPETCWTSSFSQRSQVSRSDVEATWLRDVHAAPAAKERVSTSLGALPSAEECPEIDRTGLYATRLTPFVAAGGTVYSACNATHMPPEAAADSAFPAAEVAAFTDADGDGSVQFEVRSDVENESLGCNDRTDCSIVVVPISGVSCDQASTPVENDLATIEKACRKTGQWAPGSSNFAGLAVDQAVSPALWWTESNWRNRFVIPITMGLPPDVCDVLDKRAPTAFYGSELLAQASLQWTPAYCLDKSRFKFQLNQMSDEAGWNLMTSGEGAAAEVSSAHEAGADPVGYAPTAVTGFAIGYVIDRPDNAGEYTNLRLTPRLVAKLLTQSYVGSGLGTGHPGMSKNPWAIMADPEFAALNPGLSRNASEAGAALLSLSNSSDIIEQLTEWIAQDRDAREFIAGKPDPWGMVVNPSYRKFEIPTSEWPLLDNYVPQTAIECWQANPGSYYSLLAAPVTTIAKISTALLDAWPNTQTRCDTDVTTTPHTYKTGRIDRQSYGARFMLGVVSLGDAARYGLRTAALQTKPKHFVAPSDSSMSAALKLAEQEEELGPFVLDQARVRRSASAYPGTMVVYTAARLQNLEAETAAKVAQFIRVSTTEGQRRGSGNGELPDGYLPIRRSGTTAGLYASAQAVADAVEAQESTDPPTGKPSADAGDGGIGPVGGAGGVTPPDGAPEGDEPSAAASPTAPASVAPGPVDMPATQAVGSDVAGGVLPLLILLGAIGCVATAVIRVAVPLLRGRR</sequence>
<evidence type="ECO:0000256" key="1">
    <source>
        <dbReference type="SAM" id="MobiDB-lite"/>
    </source>
</evidence>
<dbReference type="RefSeq" id="WP_183591771.1">
    <property type="nucleotide sequence ID" value="NZ_JACHWR010000001.1"/>
</dbReference>
<protein>
    <recommendedName>
        <fullName evidence="6">PBP domain-containing protein</fullName>
    </recommendedName>
</protein>
<accession>A0A7W4VV61</accession>
<reference evidence="4 5" key="1">
    <citation type="submission" date="2020-08" db="EMBL/GenBank/DDBJ databases">
        <title>Sequencing the genomes of 1000 actinobacteria strains.</title>
        <authorList>
            <person name="Klenk H.-P."/>
        </authorList>
    </citation>
    <scope>NUCLEOTIDE SEQUENCE [LARGE SCALE GENOMIC DNA]</scope>
    <source>
        <strain evidence="4 5">DSM 105498</strain>
    </source>
</reference>